<gene>
    <name evidence="2" type="ORF">J3U87_17485</name>
</gene>
<proteinExistence type="predicted"/>
<dbReference type="Gene3D" id="3.30.2130.10">
    <property type="entry name" value="VC0802-like"/>
    <property type="match status" value="1"/>
</dbReference>
<protein>
    <recommendedName>
        <fullName evidence="1">DUF2241 domain-containing protein</fullName>
    </recommendedName>
</protein>
<keyword evidence="3" id="KW-1185">Reference proteome</keyword>
<organism evidence="2 3">
    <name type="scientific">Sulfidibacter corallicola</name>
    <dbReference type="NCBI Taxonomy" id="2818388"/>
    <lineage>
        <taxon>Bacteria</taxon>
        <taxon>Pseudomonadati</taxon>
        <taxon>Acidobacteriota</taxon>
        <taxon>Holophagae</taxon>
        <taxon>Acanthopleuribacterales</taxon>
        <taxon>Acanthopleuribacteraceae</taxon>
        <taxon>Sulfidibacter</taxon>
    </lineage>
</organism>
<accession>A0A8A4TXL9</accession>
<dbReference type="InterPro" id="IPR045865">
    <property type="entry name" value="ACT-like_dom_sf"/>
</dbReference>
<reference evidence="2" key="1">
    <citation type="submission" date="2021-03" db="EMBL/GenBank/DDBJ databases">
        <title>Acanthopleuribacteraceae sp. M133.</title>
        <authorList>
            <person name="Wang G."/>
        </authorList>
    </citation>
    <scope>NUCLEOTIDE SEQUENCE</scope>
    <source>
        <strain evidence="2">M133</strain>
    </source>
</reference>
<evidence type="ECO:0000313" key="2">
    <source>
        <dbReference type="EMBL" id="QTD54240.1"/>
    </source>
</evidence>
<name>A0A8A4TXL9_SULCO</name>
<dbReference type="EMBL" id="CP071793">
    <property type="protein sequence ID" value="QTD54240.1"/>
    <property type="molecule type" value="Genomic_DNA"/>
</dbReference>
<dbReference type="PANTHER" id="PTHR39199">
    <property type="entry name" value="BLR5128 PROTEIN"/>
    <property type="match status" value="1"/>
</dbReference>
<dbReference type="Pfam" id="PF10000">
    <property type="entry name" value="ACT_3"/>
    <property type="match status" value="1"/>
</dbReference>
<dbReference type="PANTHER" id="PTHR39199:SF1">
    <property type="entry name" value="BLR5128 PROTEIN"/>
    <property type="match status" value="1"/>
</dbReference>
<dbReference type="InterPro" id="IPR018717">
    <property type="entry name" value="DUF2241"/>
</dbReference>
<dbReference type="RefSeq" id="WP_237384337.1">
    <property type="nucleotide sequence ID" value="NZ_CP071793.1"/>
</dbReference>
<feature type="domain" description="DUF2241" evidence="1">
    <location>
        <begin position="44"/>
        <end position="99"/>
    </location>
</feature>
<dbReference type="SUPFAM" id="SSF55021">
    <property type="entry name" value="ACT-like"/>
    <property type="match status" value="2"/>
</dbReference>
<dbReference type="KEGG" id="scor:J3U87_17485"/>
<dbReference type="AlphaFoldDB" id="A0A8A4TXL9"/>
<dbReference type="Proteomes" id="UP000663929">
    <property type="component" value="Chromosome"/>
</dbReference>
<sequence length="166" mass="18678">MQPTAWQGEPDDSFWPPLYMLRQVWIIGKGKAKSKSRFSENESTAKLVEGVYVFVTIEDQAIPADIVPRMMFREQEGTTFIMLKSEVERHQLDFAFPCRMINLDVHSSLDAVGFIAHVASELAKHEMGGNPVSAFFHDHSFVPDGRETQALKVLAQIAERAATTKP</sequence>
<evidence type="ECO:0000259" key="1">
    <source>
        <dbReference type="Pfam" id="PF10000"/>
    </source>
</evidence>
<evidence type="ECO:0000313" key="3">
    <source>
        <dbReference type="Proteomes" id="UP000663929"/>
    </source>
</evidence>